<name>A0ABP9S3P2_9ACTN</name>
<protein>
    <submittedName>
        <fullName evidence="1">SAM-dependent methyltransferase</fullName>
    </submittedName>
</protein>
<comment type="caution">
    <text evidence="1">The sequence shown here is derived from an EMBL/GenBank/DDBJ whole genome shotgun (WGS) entry which is preliminary data.</text>
</comment>
<dbReference type="SUPFAM" id="SSF53335">
    <property type="entry name" value="S-adenosyl-L-methionine-dependent methyltransferases"/>
    <property type="match status" value="1"/>
</dbReference>
<dbReference type="CDD" id="cd02440">
    <property type="entry name" value="AdoMet_MTases"/>
    <property type="match status" value="1"/>
</dbReference>
<dbReference type="InterPro" id="IPR006764">
    <property type="entry name" value="SAM_dep_MeTrfase_SAV2177_type"/>
</dbReference>
<keyword evidence="2" id="KW-1185">Reference proteome</keyword>
<gene>
    <name evidence="1" type="ORF">GCM10023322_47380</name>
</gene>
<sequence>MPIDPTRPSPARIYDYHLGGAHNYAVDRRAAERVTAIMPELPLIIRANRAFLHRAVRSLVDAGIRQFLDLGSGIPTVGNVHQVAAPGSRVVYVDVDSVAVAHAQSLLAGHDDAGVVRADLRDVPSVLGAPEVRRLIDFARPVGVLMVAVLHFVPDRDDPAGIVAAYRDAVAPGSYLVVSHGAASEDERAPVTADAAADAYSRSVSEFTLRTRSQVAGLFAGFELIDPGVVYVNEWRPDDPGGEPARRLAQLVGAGRKP</sequence>
<dbReference type="GO" id="GO:0032259">
    <property type="term" value="P:methylation"/>
    <property type="evidence" value="ECO:0007669"/>
    <property type="project" value="UniProtKB-KW"/>
</dbReference>
<dbReference type="EMBL" id="BAABJQ010000015">
    <property type="protein sequence ID" value="GAA5190992.1"/>
    <property type="molecule type" value="Genomic_DNA"/>
</dbReference>
<dbReference type="Proteomes" id="UP001501570">
    <property type="component" value="Unassembled WGS sequence"/>
</dbReference>
<reference evidence="2" key="1">
    <citation type="journal article" date="2019" name="Int. J. Syst. Evol. Microbiol.">
        <title>The Global Catalogue of Microorganisms (GCM) 10K type strain sequencing project: providing services to taxonomists for standard genome sequencing and annotation.</title>
        <authorList>
            <consortium name="The Broad Institute Genomics Platform"/>
            <consortium name="The Broad Institute Genome Sequencing Center for Infectious Disease"/>
            <person name="Wu L."/>
            <person name="Ma J."/>
        </authorList>
    </citation>
    <scope>NUCLEOTIDE SEQUENCE [LARGE SCALE GENOMIC DNA]</scope>
    <source>
        <strain evidence="2">JCM 18304</strain>
    </source>
</reference>
<dbReference type="GO" id="GO:0008168">
    <property type="term" value="F:methyltransferase activity"/>
    <property type="evidence" value="ECO:0007669"/>
    <property type="project" value="UniProtKB-KW"/>
</dbReference>
<evidence type="ECO:0000313" key="1">
    <source>
        <dbReference type="EMBL" id="GAA5190992.1"/>
    </source>
</evidence>
<keyword evidence="1" id="KW-0808">Transferase</keyword>
<proteinExistence type="predicted"/>
<evidence type="ECO:0000313" key="2">
    <source>
        <dbReference type="Proteomes" id="UP001501570"/>
    </source>
</evidence>
<dbReference type="InterPro" id="IPR029063">
    <property type="entry name" value="SAM-dependent_MTases_sf"/>
</dbReference>
<keyword evidence="1" id="KW-0489">Methyltransferase</keyword>
<dbReference type="PIRSF" id="PIRSF017393">
    <property type="entry name" value="MTase_SAV2177"/>
    <property type="match status" value="1"/>
</dbReference>
<accession>A0ABP9S3P2</accession>
<dbReference type="Gene3D" id="3.40.50.150">
    <property type="entry name" value="Vaccinia Virus protein VP39"/>
    <property type="match status" value="1"/>
</dbReference>
<organism evidence="1 2">
    <name type="scientific">Rugosimonospora acidiphila</name>
    <dbReference type="NCBI Taxonomy" id="556531"/>
    <lineage>
        <taxon>Bacteria</taxon>
        <taxon>Bacillati</taxon>
        <taxon>Actinomycetota</taxon>
        <taxon>Actinomycetes</taxon>
        <taxon>Micromonosporales</taxon>
        <taxon>Micromonosporaceae</taxon>
        <taxon>Rugosimonospora</taxon>
    </lineage>
</organism>
<dbReference type="Pfam" id="PF04672">
    <property type="entry name" value="Methyltransf_19"/>
    <property type="match status" value="1"/>
</dbReference>